<reference evidence="2 3" key="1">
    <citation type="submission" date="2018-03" db="EMBL/GenBank/DDBJ databases">
        <title>Cereibacter changlensis.</title>
        <authorList>
            <person name="Meyer T.E."/>
            <person name="Miller S."/>
            <person name="Lodha T."/>
            <person name="Gandham S."/>
            <person name="Chintalapati S."/>
            <person name="Chintalapati V.R."/>
        </authorList>
    </citation>
    <scope>NUCLEOTIDE SEQUENCE [LARGE SCALE GENOMIC DNA]</scope>
    <source>
        <strain evidence="2 3">JA139</strain>
    </source>
</reference>
<gene>
    <name evidence="2" type="ORF">C5F48_03005</name>
</gene>
<accession>A0A2T4JZG2</accession>
<proteinExistence type="predicted"/>
<evidence type="ECO:0000256" key="1">
    <source>
        <dbReference type="SAM" id="MobiDB-lite"/>
    </source>
</evidence>
<comment type="caution">
    <text evidence="2">The sequence shown here is derived from an EMBL/GenBank/DDBJ whole genome shotgun (WGS) entry which is preliminary data.</text>
</comment>
<feature type="compositionally biased region" description="Low complexity" evidence="1">
    <location>
        <begin position="136"/>
        <end position="145"/>
    </location>
</feature>
<sequence>MNGSDRPPLPHLSSREALTAEAGGGLNDAVIAAAPFLPAETRFDPGGVRIGAGTGNMGLASCGGGARGATPLMNSPGINARATAPMVMKVLIWDQILDVTGTGAVRNLKGDLPEGDAPVGRGDGGRRPHAGGEPGGEPAAPLRAGRPVERMIRAVGPRGPRRPR</sequence>
<dbReference type="Proteomes" id="UP000241010">
    <property type="component" value="Unassembled WGS sequence"/>
</dbReference>
<name>A0A2T4JZG2_9RHOB</name>
<evidence type="ECO:0000313" key="3">
    <source>
        <dbReference type="Proteomes" id="UP000241010"/>
    </source>
</evidence>
<protein>
    <submittedName>
        <fullName evidence="2">Uncharacterized protein</fullName>
    </submittedName>
</protein>
<dbReference type="AlphaFoldDB" id="A0A2T4JZG2"/>
<organism evidence="2 3">
    <name type="scientific">Cereibacter changlensis JA139</name>
    <dbReference type="NCBI Taxonomy" id="1188249"/>
    <lineage>
        <taxon>Bacteria</taxon>
        <taxon>Pseudomonadati</taxon>
        <taxon>Pseudomonadota</taxon>
        <taxon>Alphaproteobacteria</taxon>
        <taxon>Rhodobacterales</taxon>
        <taxon>Paracoccaceae</taxon>
        <taxon>Cereibacter</taxon>
    </lineage>
</organism>
<evidence type="ECO:0000313" key="2">
    <source>
        <dbReference type="EMBL" id="PTE23187.1"/>
    </source>
</evidence>
<keyword evidence="3" id="KW-1185">Reference proteome</keyword>
<dbReference type="EMBL" id="PZKG01000008">
    <property type="protein sequence ID" value="PTE23187.1"/>
    <property type="molecule type" value="Genomic_DNA"/>
</dbReference>
<feature type="region of interest" description="Disordered" evidence="1">
    <location>
        <begin position="105"/>
        <end position="164"/>
    </location>
</feature>